<accession>A0A4V5UZY5</accession>
<organism evidence="2 3">
    <name type="scientific">Herbidospora galbida</name>
    <dbReference type="NCBI Taxonomy" id="2575442"/>
    <lineage>
        <taxon>Bacteria</taxon>
        <taxon>Bacillati</taxon>
        <taxon>Actinomycetota</taxon>
        <taxon>Actinomycetes</taxon>
        <taxon>Streptosporangiales</taxon>
        <taxon>Streptosporangiaceae</taxon>
        <taxon>Herbidospora</taxon>
    </lineage>
</organism>
<dbReference type="GO" id="GO:0016787">
    <property type="term" value="F:hydrolase activity"/>
    <property type="evidence" value="ECO:0007669"/>
    <property type="project" value="UniProtKB-KW"/>
</dbReference>
<dbReference type="Proteomes" id="UP000308705">
    <property type="component" value="Unassembled WGS sequence"/>
</dbReference>
<evidence type="ECO:0000313" key="3">
    <source>
        <dbReference type="Proteomes" id="UP000308705"/>
    </source>
</evidence>
<keyword evidence="2" id="KW-0378">Hydrolase</keyword>
<evidence type="ECO:0000313" key="2">
    <source>
        <dbReference type="EMBL" id="TKK89383.1"/>
    </source>
</evidence>
<keyword evidence="3" id="KW-1185">Reference proteome</keyword>
<dbReference type="InterPro" id="IPR000073">
    <property type="entry name" value="AB_hydrolase_1"/>
</dbReference>
<protein>
    <submittedName>
        <fullName evidence="2">Alpha/beta hydrolase</fullName>
    </submittedName>
</protein>
<dbReference type="AlphaFoldDB" id="A0A4V5UZY5"/>
<dbReference type="PANTHER" id="PTHR45763:SF46">
    <property type="entry name" value="AB HYDROLASE-1 DOMAIN-CONTAINING PROTEIN"/>
    <property type="match status" value="1"/>
</dbReference>
<dbReference type="InterPro" id="IPR029058">
    <property type="entry name" value="AB_hydrolase_fold"/>
</dbReference>
<dbReference type="SUPFAM" id="SSF53474">
    <property type="entry name" value="alpha/beta-Hydrolases"/>
    <property type="match status" value="1"/>
</dbReference>
<sequence>MPDGRRLAVEDRGAPTGRPVFLLHGTPGSRTGPAPRAGVLYRLGVRLITFDRPGYGDSDRNPGRTIGSGAADVAAVADWLGIERFAVVGRSGGAPHALGCAALLRDRVVRAAALVGLAPRGAEGLDWFEGMTASNVREFTVARVGLSAVAASLGAAAAQIRADPAGKIVGLTEEAPESDRRTVSDIGIRRMLLRNFAEGLRHSSDGWVDDVLAFCTDWTFDPAAIKVPTLLWHGENDVFSPVSHARWLRRRIPGAMLRIERGVAHFGALDILPDVLVWLTQD</sequence>
<comment type="caution">
    <text evidence="2">The sequence shown here is derived from an EMBL/GenBank/DDBJ whole genome shotgun (WGS) entry which is preliminary data.</text>
</comment>
<dbReference type="OrthoDB" id="9800988at2"/>
<dbReference type="EMBL" id="SZQA01000007">
    <property type="protein sequence ID" value="TKK89383.1"/>
    <property type="molecule type" value="Genomic_DNA"/>
</dbReference>
<dbReference type="Gene3D" id="3.40.50.1820">
    <property type="entry name" value="alpha/beta hydrolase"/>
    <property type="match status" value="1"/>
</dbReference>
<proteinExistence type="predicted"/>
<gene>
    <name evidence="2" type="ORF">FDA94_10280</name>
</gene>
<feature type="domain" description="AB hydrolase-1" evidence="1">
    <location>
        <begin position="19"/>
        <end position="268"/>
    </location>
</feature>
<evidence type="ECO:0000259" key="1">
    <source>
        <dbReference type="Pfam" id="PF00561"/>
    </source>
</evidence>
<reference evidence="2 3" key="1">
    <citation type="submission" date="2019-04" db="EMBL/GenBank/DDBJ databases">
        <title>Herbidospora sp. NEAU-GS14.nov., a novel actinomycete isolated from soil.</title>
        <authorList>
            <person name="Han L."/>
        </authorList>
    </citation>
    <scope>NUCLEOTIDE SEQUENCE [LARGE SCALE GENOMIC DNA]</scope>
    <source>
        <strain evidence="2 3">NEAU-GS14</strain>
    </source>
</reference>
<dbReference type="PANTHER" id="PTHR45763">
    <property type="entry name" value="HYDROLASE, ALPHA/BETA FOLD FAMILY PROTEIN, EXPRESSED-RELATED"/>
    <property type="match status" value="1"/>
</dbReference>
<dbReference type="Pfam" id="PF00561">
    <property type="entry name" value="Abhydrolase_1"/>
    <property type="match status" value="1"/>
</dbReference>
<name>A0A4V5UZY5_9ACTN</name>